<dbReference type="InterPro" id="IPR041405">
    <property type="entry name" value="T3RM_EcoP15I_C"/>
</dbReference>
<dbReference type="Proteomes" id="UP001589854">
    <property type="component" value="Unassembled WGS sequence"/>
</dbReference>
<evidence type="ECO:0000256" key="1">
    <source>
        <dbReference type="ARBA" id="ARBA00006594"/>
    </source>
</evidence>
<dbReference type="GO" id="GO:0008168">
    <property type="term" value="F:methyltransferase activity"/>
    <property type="evidence" value="ECO:0007669"/>
    <property type="project" value="UniProtKB-KW"/>
</dbReference>
<reference evidence="8 9" key="1">
    <citation type="submission" date="2024-09" db="EMBL/GenBank/DDBJ databases">
        <authorList>
            <person name="Sun Q."/>
            <person name="Mori K."/>
        </authorList>
    </citation>
    <scope>NUCLEOTIDE SEQUENCE [LARGE SCALE GENOMIC DNA]</scope>
    <source>
        <strain evidence="8 9">CCM 7228</strain>
    </source>
</reference>
<feature type="domain" description="Type III R-M EcoP15I C-terminal" evidence="7">
    <location>
        <begin position="530"/>
        <end position="626"/>
    </location>
</feature>
<dbReference type="GO" id="GO:0032259">
    <property type="term" value="P:methylation"/>
    <property type="evidence" value="ECO:0007669"/>
    <property type="project" value="UniProtKB-KW"/>
</dbReference>
<keyword evidence="2 8" id="KW-0489">Methyltransferase</keyword>
<dbReference type="PROSITE" id="PS00092">
    <property type="entry name" value="N6_MTASE"/>
    <property type="match status" value="1"/>
</dbReference>
<evidence type="ECO:0000256" key="3">
    <source>
        <dbReference type="ARBA" id="ARBA00022679"/>
    </source>
</evidence>
<dbReference type="EMBL" id="JBHLVO010000024">
    <property type="protein sequence ID" value="MFC0273772.1"/>
    <property type="molecule type" value="Genomic_DNA"/>
</dbReference>
<comment type="similarity">
    <text evidence="1">Belongs to the N(4)/N(6)-methyltransferase family.</text>
</comment>
<evidence type="ECO:0000313" key="8">
    <source>
        <dbReference type="EMBL" id="MFC0273772.1"/>
    </source>
</evidence>
<dbReference type="InterPro" id="IPR029063">
    <property type="entry name" value="SAM-dependent_MTases_sf"/>
</dbReference>
<evidence type="ECO:0000256" key="5">
    <source>
        <dbReference type="ARBA" id="ARBA00022747"/>
    </source>
</evidence>
<dbReference type="InterPro" id="IPR002052">
    <property type="entry name" value="DNA_methylase_N6_adenine_CS"/>
</dbReference>
<dbReference type="SUPFAM" id="SSF53335">
    <property type="entry name" value="S-adenosyl-L-methionine-dependent methyltransferases"/>
    <property type="match status" value="1"/>
</dbReference>
<organism evidence="8 9">
    <name type="scientific">Metabacillus herbersteinensis</name>
    <dbReference type="NCBI Taxonomy" id="283816"/>
    <lineage>
        <taxon>Bacteria</taxon>
        <taxon>Bacillati</taxon>
        <taxon>Bacillota</taxon>
        <taxon>Bacilli</taxon>
        <taxon>Bacillales</taxon>
        <taxon>Bacillaceae</taxon>
        <taxon>Metabacillus</taxon>
    </lineage>
</organism>
<dbReference type="Pfam" id="PF01555">
    <property type="entry name" value="N6_N4_Mtase"/>
    <property type="match status" value="1"/>
</dbReference>
<gene>
    <name evidence="8" type="ORF">ACFFIX_20505</name>
</gene>
<feature type="domain" description="DNA methylase N-4/N-6" evidence="6">
    <location>
        <begin position="116"/>
        <end position="454"/>
    </location>
</feature>
<accession>A0ABV6GJ89</accession>
<keyword evidence="9" id="KW-1185">Reference proteome</keyword>
<dbReference type="PIRSF" id="PIRSF015855">
    <property type="entry name" value="TypeIII_Mtase_mKpnI"/>
    <property type="match status" value="1"/>
</dbReference>
<dbReference type="RefSeq" id="WP_378937403.1">
    <property type="nucleotide sequence ID" value="NZ_JBHLVO010000024.1"/>
</dbReference>
<evidence type="ECO:0000256" key="2">
    <source>
        <dbReference type="ARBA" id="ARBA00022603"/>
    </source>
</evidence>
<dbReference type="Pfam" id="PF18273">
    <property type="entry name" value="T3RM_EcoP15I_C"/>
    <property type="match status" value="1"/>
</dbReference>
<evidence type="ECO:0000313" key="9">
    <source>
        <dbReference type="Proteomes" id="UP001589854"/>
    </source>
</evidence>
<evidence type="ECO:0000259" key="6">
    <source>
        <dbReference type="Pfam" id="PF01555"/>
    </source>
</evidence>
<dbReference type="InterPro" id="IPR002295">
    <property type="entry name" value="N4/N6-MTase_EcoPI_Mod-like"/>
</dbReference>
<keyword evidence="4" id="KW-0949">S-adenosyl-L-methionine</keyword>
<keyword evidence="3 8" id="KW-0808">Transferase</keyword>
<dbReference type="EC" id="2.1.1.-" evidence="8"/>
<protein>
    <submittedName>
        <fullName evidence="8">Site-specific DNA-methyltransferase</fullName>
        <ecNumber evidence="8">2.1.1.-</ecNumber>
    </submittedName>
</protein>
<sequence length="636" mass="73299">MREQLERNENLDISNEKLKVFQKHFPNCITKDGALDFKKLEAELAEEVDIVKEGYSLNWLGKSYAKVIANLETETVVSPDLDHNLLEVNKDSQNVYIKGDNLDVLKHLVNAYAGKIKTIYIDPPYNTGSDDFVYQDNFIFTPEKLAELANVEIEEAQRILDFTERKSSSHSAWLTFMYPRLFIARELLSDDGAIFISIDDNELTNLKLLCDEIFGEENSKGNIVRATGQTTGQDSGGLGSSFDFVLVYTKTLDVDLSGIPLTEHDLKRFANEDERGNYAYDQMRKTGSNDRRGDRPNMYYPVIDPDGNEVYPIAPAGYESCWRFEKKSYERLLKEDYILWKKTKRDDKEIWWPYVKYYLEGRTKRPSPLWDDLDGNKKATRDLRALFDGKKIFDHSKPIEFIRRILQISESQNSIVLDFFSGSSTTAHAVMQQNAEDNEGRKYILAQISEPTTENSEAYQSGYKYITEIGIDRIKRAAKKIKEETNADIDYGFKIFETKPITEQVSENDLNKMLTFKGSIVSDDTFLNEFGKDTVLTTWMLEDGHPLNINLEEIDLGNYTAYKVDNTIYLLDGNFTIDEHLKTLIEKIEKEEQFIINKLVLFGYSFATQTIASLNDNMKHLRNGRKSADIHVEVRY</sequence>
<name>A0ABV6GJ89_9BACI</name>
<dbReference type="PRINTS" id="PR00506">
    <property type="entry name" value="D21N6MTFRASE"/>
</dbReference>
<evidence type="ECO:0000259" key="7">
    <source>
        <dbReference type="Pfam" id="PF18273"/>
    </source>
</evidence>
<dbReference type="InterPro" id="IPR002941">
    <property type="entry name" value="DNA_methylase_N4/N6"/>
</dbReference>
<proteinExistence type="inferred from homology"/>
<comment type="caution">
    <text evidence="8">The sequence shown here is derived from an EMBL/GenBank/DDBJ whole genome shotgun (WGS) entry which is preliminary data.</text>
</comment>
<keyword evidence="5" id="KW-0680">Restriction system</keyword>
<evidence type="ECO:0000256" key="4">
    <source>
        <dbReference type="ARBA" id="ARBA00022691"/>
    </source>
</evidence>
<dbReference type="Gene3D" id="3.40.50.150">
    <property type="entry name" value="Vaccinia Virus protein VP39"/>
    <property type="match status" value="1"/>
</dbReference>